<reference evidence="2 3" key="1">
    <citation type="submission" date="2021-01" db="EMBL/GenBank/DDBJ databases">
        <title>Draft genome sequence of Micromonospora sp. strain STR1_7.</title>
        <authorList>
            <person name="Karlyshev A."/>
            <person name="Jawad R."/>
        </authorList>
    </citation>
    <scope>NUCLEOTIDE SEQUENCE [LARGE SCALE GENOMIC DNA]</scope>
    <source>
        <strain evidence="2 3">STR1-7</strain>
    </source>
</reference>
<evidence type="ECO:0000313" key="2">
    <source>
        <dbReference type="EMBL" id="MBM0231281.1"/>
    </source>
</evidence>
<dbReference type="Proteomes" id="UP000601027">
    <property type="component" value="Unassembled WGS sequence"/>
</dbReference>
<feature type="region of interest" description="Disordered" evidence="1">
    <location>
        <begin position="86"/>
        <end position="118"/>
    </location>
</feature>
<evidence type="ECO:0000313" key="3">
    <source>
        <dbReference type="Proteomes" id="UP000601027"/>
    </source>
</evidence>
<evidence type="ECO:0000256" key="1">
    <source>
        <dbReference type="SAM" id="MobiDB-lite"/>
    </source>
</evidence>
<dbReference type="RefSeq" id="WP_203173753.1">
    <property type="nucleotide sequence ID" value="NZ_JAEVHM010000012.1"/>
</dbReference>
<feature type="region of interest" description="Disordered" evidence="1">
    <location>
        <begin position="14"/>
        <end position="46"/>
    </location>
</feature>
<proteinExistence type="predicted"/>
<sequence>MQVGDDLTERVRRLADHGVADGDTECGGPHRTVGPAPLPGAGAEDRARGVGLATAVADLGDHRDQQGTDLLADVLRAERGGGQRRRLGQLAHRDHAQAVQGGQPATRRGARRGRGVERLADRRSGVLVSAEAELDEDSFRPDRRGVFPCRRGVGIQDCQHGVGAR</sequence>
<gene>
    <name evidence="2" type="ORF">JNW91_04980</name>
</gene>
<comment type="caution">
    <text evidence="2">The sequence shown here is derived from an EMBL/GenBank/DDBJ whole genome shotgun (WGS) entry which is preliminary data.</text>
</comment>
<keyword evidence="3" id="KW-1185">Reference proteome</keyword>
<name>A0ABS1XPT4_9ACTN</name>
<organism evidence="2 3">
    <name type="scientific">Micromonospora parastrephiae</name>
    <dbReference type="NCBI Taxonomy" id="2806101"/>
    <lineage>
        <taxon>Bacteria</taxon>
        <taxon>Bacillati</taxon>
        <taxon>Actinomycetota</taxon>
        <taxon>Actinomycetes</taxon>
        <taxon>Micromonosporales</taxon>
        <taxon>Micromonosporaceae</taxon>
        <taxon>Micromonospora</taxon>
    </lineage>
</organism>
<protein>
    <submittedName>
        <fullName evidence="2">Uncharacterized protein</fullName>
    </submittedName>
</protein>
<accession>A0ABS1XPT4</accession>
<dbReference type="EMBL" id="JAEVHM010000012">
    <property type="protein sequence ID" value="MBM0231281.1"/>
    <property type="molecule type" value="Genomic_DNA"/>
</dbReference>